<dbReference type="Proteomes" id="UP001064896">
    <property type="component" value="Chromosome"/>
</dbReference>
<evidence type="ECO:0000256" key="1">
    <source>
        <dbReference type="ARBA" id="ARBA00010634"/>
    </source>
</evidence>
<keyword evidence="4" id="KW-1185">Reference proteome</keyword>
<dbReference type="PANTHER" id="PTHR30035">
    <property type="entry name" value="LIPOPROTEIN VACJ-RELATED"/>
    <property type="match status" value="1"/>
</dbReference>
<evidence type="ECO:0000313" key="4">
    <source>
        <dbReference type="Proteomes" id="UP001064896"/>
    </source>
</evidence>
<evidence type="ECO:0000256" key="2">
    <source>
        <dbReference type="ARBA" id="ARBA00022729"/>
    </source>
</evidence>
<organism evidence="3 4">
    <name type="scientific">Pseudomonas solani</name>
    <dbReference type="NCBI Taxonomy" id="2731552"/>
    <lineage>
        <taxon>Bacteria</taxon>
        <taxon>Pseudomonadati</taxon>
        <taxon>Pseudomonadota</taxon>
        <taxon>Gammaproteobacteria</taxon>
        <taxon>Pseudomonadales</taxon>
        <taxon>Pseudomonadaceae</taxon>
        <taxon>Pseudomonas</taxon>
    </lineage>
</organism>
<dbReference type="Pfam" id="PF04333">
    <property type="entry name" value="MlaA"/>
    <property type="match status" value="1"/>
</dbReference>
<reference evidence="3" key="1">
    <citation type="submission" date="2020-05" db="EMBL/GenBank/DDBJ databases">
        <title>Complete genome sequence of Pseudomonas sp. Sm006.</title>
        <authorList>
            <person name="Takeuchi K."/>
            <person name="Someya N."/>
        </authorList>
    </citation>
    <scope>NUCLEOTIDE SEQUENCE</scope>
    <source>
        <strain evidence="3">Sm006</strain>
    </source>
</reference>
<comment type="similarity">
    <text evidence="1">Belongs to the MlaA family.</text>
</comment>
<gene>
    <name evidence="3" type="ORF">PSm6_00740</name>
</gene>
<dbReference type="PANTHER" id="PTHR30035:SF3">
    <property type="entry name" value="INTERMEMBRANE PHOSPHOLIPID TRANSPORT SYSTEM LIPOPROTEIN MLAA"/>
    <property type="match status" value="1"/>
</dbReference>
<dbReference type="EMBL" id="AP023081">
    <property type="protein sequence ID" value="BCD83667.1"/>
    <property type="molecule type" value="Genomic_DNA"/>
</dbReference>
<accession>A0ABM7L2D9</accession>
<dbReference type="InterPro" id="IPR007428">
    <property type="entry name" value="MlaA"/>
</dbReference>
<keyword evidence="2" id="KW-0732">Signal</keyword>
<sequence length="262" mass="28079">MSVMQKRFENGMRIGVLCGCLLPLVGCSSQVTTQGDCADLAPGVSDPAEGLNRKVFAFNRVVDDYALAPVARGYARLPEPVRDGVHNFAANFAEPKVLVNDLLQGNGQRAMNTLGRFTFNTILGVGGVFDTAGRIGLPHHEADFGQTFGVWGIGNGPTVEWPLLGSANSRDSVGRVANFMFSPFGSGNSDTVDAIDTAQSVGDTLDQRATALPLTDQLEQHPDYYAALREYIAEQRAQLVAEGRAGQVDSSRLWLGCKTQAE</sequence>
<evidence type="ECO:0008006" key="5">
    <source>
        <dbReference type="Google" id="ProtNLM"/>
    </source>
</evidence>
<protein>
    <recommendedName>
        <fullName evidence="5">VacJ family lipoprotein</fullName>
    </recommendedName>
</protein>
<name>A0ABM7L2D9_9PSED</name>
<dbReference type="PRINTS" id="PR01805">
    <property type="entry name" value="VACJLIPOPROT"/>
</dbReference>
<proteinExistence type="inferred from homology"/>
<evidence type="ECO:0000313" key="3">
    <source>
        <dbReference type="EMBL" id="BCD83667.1"/>
    </source>
</evidence>